<dbReference type="InterPro" id="IPR000719">
    <property type="entry name" value="Prot_kinase_dom"/>
</dbReference>
<evidence type="ECO:0000259" key="5">
    <source>
        <dbReference type="PROSITE" id="PS50011"/>
    </source>
</evidence>
<keyword evidence="6" id="KW-0723">Serine/threonine-protein kinase</keyword>
<feature type="domain" description="Protein kinase" evidence="5">
    <location>
        <begin position="11"/>
        <end position="263"/>
    </location>
</feature>
<accession>A0ABT3SQG6</accession>
<evidence type="ECO:0000256" key="2">
    <source>
        <dbReference type="ARBA" id="ARBA00022741"/>
    </source>
</evidence>
<dbReference type="PANTHER" id="PTHR43289">
    <property type="entry name" value="MITOGEN-ACTIVATED PROTEIN KINASE KINASE KINASE 20-RELATED"/>
    <property type="match status" value="1"/>
</dbReference>
<gene>
    <name evidence="6" type="ORF">EYC87_01350</name>
</gene>
<evidence type="ECO:0000313" key="7">
    <source>
        <dbReference type="Proteomes" id="UP001143307"/>
    </source>
</evidence>
<evidence type="ECO:0000256" key="4">
    <source>
        <dbReference type="ARBA" id="ARBA00022840"/>
    </source>
</evidence>
<evidence type="ECO:0000313" key="6">
    <source>
        <dbReference type="EMBL" id="MCX2972231.1"/>
    </source>
</evidence>
<dbReference type="Gene3D" id="1.10.510.10">
    <property type="entry name" value="Transferase(Phosphotransferase) domain 1"/>
    <property type="match status" value="1"/>
</dbReference>
<dbReference type="Pfam" id="PF00069">
    <property type="entry name" value="Pkinase"/>
    <property type="match status" value="1"/>
</dbReference>
<dbReference type="CDD" id="cd14014">
    <property type="entry name" value="STKc_PknB_like"/>
    <property type="match status" value="1"/>
</dbReference>
<keyword evidence="2" id="KW-0547">Nucleotide-binding</keyword>
<organism evidence="6 7">
    <name type="scientific">Candidatus Seongchinamella marina</name>
    <dbReference type="NCBI Taxonomy" id="2518990"/>
    <lineage>
        <taxon>Bacteria</taxon>
        <taxon>Pseudomonadati</taxon>
        <taxon>Pseudomonadota</taxon>
        <taxon>Gammaproteobacteria</taxon>
        <taxon>Cellvibrionales</taxon>
        <taxon>Halieaceae</taxon>
        <taxon>Seongchinamella</taxon>
    </lineage>
</organism>
<dbReference type="PANTHER" id="PTHR43289:SF6">
    <property type="entry name" value="SERINE_THREONINE-PROTEIN KINASE NEKL-3"/>
    <property type="match status" value="1"/>
</dbReference>
<dbReference type="GO" id="GO:0004674">
    <property type="term" value="F:protein serine/threonine kinase activity"/>
    <property type="evidence" value="ECO:0007669"/>
    <property type="project" value="UniProtKB-KW"/>
</dbReference>
<proteinExistence type="predicted"/>
<sequence length="470" mass="51800">MSVSDNSIGPYHIVRLIKSGGQGQVYLGYDGRLQRQVAIKIHQLPELRAARKQALAEARKASRINCPRVVQVYDLIESSDHLAIVMEYVPGCDLEELLRRCRLEVASALTVATDIAVALASARQQKVVHGDLTAANVLVNRQGRVKLTDFGIARAVDDSGLPLAGSYSALTPEHLQGGPLDVRTDLFALGCLLFRMLTGEQAFFRDGRLDTQLLLAEHRPVLTTRLVLEAGVPPELDALVSHLLQKSPVNRPDNTHTVRRELRKAQQQLPLAQCDSLQRQARPYFRQESPEDIPLEIPVQLRERGKSALKGSWPRSTGKWLKALRPSTRIAMGASALVALVIVTVLAMQVYPTRVHFEAPALSLGHHREIPKPIDQQWLMDKVVSAAEAELGSMQVSGAVRPRAYYAELAAAEPELVLSVSLRCSEALCLYSISGARGEEFDYRQVAIAPNLPEEVWAGLIVQSTRSLLE</sequence>
<dbReference type="InterPro" id="IPR008266">
    <property type="entry name" value="Tyr_kinase_AS"/>
</dbReference>
<keyword evidence="4" id="KW-0067">ATP-binding</keyword>
<evidence type="ECO:0000256" key="1">
    <source>
        <dbReference type="ARBA" id="ARBA00022679"/>
    </source>
</evidence>
<keyword evidence="7" id="KW-1185">Reference proteome</keyword>
<dbReference type="SUPFAM" id="SSF56112">
    <property type="entry name" value="Protein kinase-like (PK-like)"/>
    <property type="match status" value="1"/>
</dbReference>
<name>A0ABT3SQG6_9GAMM</name>
<protein>
    <submittedName>
        <fullName evidence="6">Serine/threonine protein kinase</fullName>
    </submittedName>
</protein>
<dbReference type="Proteomes" id="UP001143307">
    <property type="component" value="Unassembled WGS sequence"/>
</dbReference>
<keyword evidence="1" id="KW-0808">Transferase</keyword>
<comment type="caution">
    <text evidence="6">The sequence shown here is derived from an EMBL/GenBank/DDBJ whole genome shotgun (WGS) entry which is preliminary data.</text>
</comment>
<dbReference type="InterPro" id="IPR011009">
    <property type="entry name" value="Kinase-like_dom_sf"/>
</dbReference>
<evidence type="ECO:0000256" key="3">
    <source>
        <dbReference type="ARBA" id="ARBA00022777"/>
    </source>
</evidence>
<keyword evidence="3 6" id="KW-0418">Kinase</keyword>
<dbReference type="Gene3D" id="3.30.200.20">
    <property type="entry name" value="Phosphorylase Kinase, domain 1"/>
    <property type="match status" value="1"/>
</dbReference>
<dbReference type="PROSITE" id="PS50011">
    <property type="entry name" value="PROTEIN_KINASE_DOM"/>
    <property type="match status" value="1"/>
</dbReference>
<dbReference type="EMBL" id="SHNP01000001">
    <property type="protein sequence ID" value="MCX2972231.1"/>
    <property type="molecule type" value="Genomic_DNA"/>
</dbReference>
<reference evidence="6" key="1">
    <citation type="submission" date="2019-02" db="EMBL/GenBank/DDBJ databases">
        <authorList>
            <person name="Li S.-H."/>
        </authorList>
    </citation>
    <scope>NUCLEOTIDE SEQUENCE</scope>
    <source>
        <strain evidence="6">IMCC8485</strain>
    </source>
</reference>
<dbReference type="PROSITE" id="PS00109">
    <property type="entry name" value="PROTEIN_KINASE_TYR"/>
    <property type="match status" value="1"/>
</dbReference>